<evidence type="ECO:0000313" key="1">
    <source>
        <dbReference type="EMBL" id="ETX07582.1"/>
    </source>
</evidence>
<dbReference type="AlphaFoldDB" id="W4MD66"/>
<dbReference type="Proteomes" id="UP000019140">
    <property type="component" value="Unassembled WGS sequence"/>
</dbReference>
<accession>W4MD66</accession>
<name>W4MD66_9BACT</name>
<sequence length="66" mass="7549">MGRALIRIYTSRAKKVHHHSGITMTCQDKTCMSKLDDIENTPCLFYNGVFVIGWFRFGRFVAAHGN</sequence>
<protein>
    <submittedName>
        <fullName evidence="1">Uncharacterized protein</fullName>
    </submittedName>
</protein>
<keyword evidence="2" id="KW-1185">Reference proteome</keyword>
<dbReference type="HOGENOM" id="CLU_2823063_0_0_7"/>
<organism evidence="1 2">
    <name type="scientific">Candidatus Entotheonella gemina</name>
    <dbReference type="NCBI Taxonomy" id="1429439"/>
    <lineage>
        <taxon>Bacteria</taxon>
        <taxon>Pseudomonadati</taxon>
        <taxon>Nitrospinota/Tectimicrobiota group</taxon>
        <taxon>Candidatus Tectimicrobiota</taxon>
        <taxon>Candidatus Entotheonellia</taxon>
        <taxon>Candidatus Entotheonellales</taxon>
        <taxon>Candidatus Entotheonellaceae</taxon>
        <taxon>Candidatus Entotheonella</taxon>
    </lineage>
</organism>
<reference evidence="1 2" key="1">
    <citation type="journal article" date="2014" name="Nature">
        <title>An environmental bacterial taxon with a large and distinct metabolic repertoire.</title>
        <authorList>
            <person name="Wilson M.C."/>
            <person name="Mori T."/>
            <person name="Ruckert C."/>
            <person name="Uria A.R."/>
            <person name="Helf M.J."/>
            <person name="Takada K."/>
            <person name="Gernert C."/>
            <person name="Steffens U.A."/>
            <person name="Heycke N."/>
            <person name="Schmitt S."/>
            <person name="Rinke C."/>
            <person name="Helfrich E.J."/>
            <person name="Brachmann A.O."/>
            <person name="Gurgui C."/>
            <person name="Wakimoto T."/>
            <person name="Kracht M."/>
            <person name="Crusemann M."/>
            <person name="Hentschel U."/>
            <person name="Abe I."/>
            <person name="Matsunaga S."/>
            <person name="Kalinowski J."/>
            <person name="Takeyama H."/>
            <person name="Piel J."/>
        </authorList>
    </citation>
    <scope>NUCLEOTIDE SEQUENCE [LARGE SCALE GENOMIC DNA]</scope>
    <source>
        <strain evidence="2">TSY2</strain>
    </source>
</reference>
<dbReference type="EMBL" id="AZHX01000420">
    <property type="protein sequence ID" value="ETX07582.1"/>
    <property type="molecule type" value="Genomic_DNA"/>
</dbReference>
<evidence type="ECO:0000313" key="2">
    <source>
        <dbReference type="Proteomes" id="UP000019140"/>
    </source>
</evidence>
<proteinExistence type="predicted"/>
<gene>
    <name evidence="1" type="ORF">ETSY2_10330</name>
</gene>
<comment type="caution">
    <text evidence="1">The sequence shown here is derived from an EMBL/GenBank/DDBJ whole genome shotgun (WGS) entry which is preliminary data.</text>
</comment>